<feature type="region of interest" description="Disordered" evidence="2">
    <location>
        <begin position="107"/>
        <end position="186"/>
    </location>
</feature>
<accession>A0A0D8XIN8</accession>
<feature type="compositionally biased region" description="Basic and acidic residues" evidence="2">
    <location>
        <begin position="107"/>
        <end position="118"/>
    </location>
</feature>
<sequence>MAMIPIELHLICTFDVDNDCLPSTSLPSIMLTCVEYLNDFVDEENMKDEKKARFSMLSSSTTRSTGIRKLKCILNKTIAKGKANAFVKVENSSNDKSKDEQHLILEANRREDSSDSERHRFHSIQSTSLSSYRSQSHSQKLQQRKIHDHDVQQQNRSRVVEYDDTETRPTSSSTGTRTSTTTSTTTNDTSFVYQKDLIQMSNFSPHRSAVVLHLRHQIDPQFDSLIRPINTSSSLRYENIILDHRPHEDDEERRRHEKELQREQLKIIERARAQAEDKIRSNRQNVTRPRAWLQVDSLSAADNQSTSSFLRIRNYRPFDLNDVPPSDVSDRSSIISKAVNVPLNVLHFLSLLLSYDKYDNGAD</sequence>
<protein>
    <submittedName>
        <fullName evidence="3">Uncharacterized protein</fullName>
    </submittedName>
</protein>
<dbReference type="EMBL" id="KN716470">
    <property type="protein sequence ID" value="KJH44468.1"/>
    <property type="molecule type" value="Genomic_DNA"/>
</dbReference>
<feature type="compositionally biased region" description="Low complexity" evidence="2">
    <location>
        <begin position="123"/>
        <end position="139"/>
    </location>
</feature>
<reference evidence="4" key="2">
    <citation type="journal article" date="2016" name="Sci. Rep.">
        <title>Dictyocaulus viviparus genome, variome and transcriptome elucidate lungworm biology and support future intervention.</title>
        <authorList>
            <person name="McNulty S.N."/>
            <person name="Strube C."/>
            <person name="Rosa B.A."/>
            <person name="Martin J.C."/>
            <person name="Tyagi R."/>
            <person name="Choi Y.J."/>
            <person name="Wang Q."/>
            <person name="Hallsworth Pepin K."/>
            <person name="Zhang X."/>
            <person name="Ozersky P."/>
            <person name="Wilson R.K."/>
            <person name="Sternberg P.W."/>
            <person name="Gasser R.B."/>
            <person name="Mitreva M."/>
        </authorList>
    </citation>
    <scope>NUCLEOTIDE SEQUENCE [LARGE SCALE GENOMIC DNA]</scope>
    <source>
        <strain evidence="4">HannoverDv2000</strain>
    </source>
</reference>
<dbReference type="AlphaFoldDB" id="A0A0D8XIN8"/>
<feature type="coiled-coil region" evidence="1">
    <location>
        <begin position="258"/>
        <end position="285"/>
    </location>
</feature>
<evidence type="ECO:0000256" key="1">
    <source>
        <dbReference type="SAM" id="Coils"/>
    </source>
</evidence>
<evidence type="ECO:0000256" key="2">
    <source>
        <dbReference type="SAM" id="MobiDB-lite"/>
    </source>
</evidence>
<keyword evidence="4" id="KW-1185">Reference proteome</keyword>
<dbReference type="OrthoDB" id="5877417at2759"/>
<name>A0A0D8XIN8_DICVI</name>
<evidence type="ECO:0000313" key="4">
    <source>
        <dbReference type="Proteomes" id="UP000053766"/>
    </source>
</evidence>
<organism evidence="3 4">
    <name type="scientific">Dictyocaulus viviparus</name>
    <name type="common">Bovine lungworm</name>
    <dbReference type="NCBI Taxonomy" id="29172"/>
    <lineage>
        <taxon>Eukaryota</taxon>
        <taxon>Metazoa</taxon>
        <taxon>Ecdysozoa</taxon>
        <taxon>Nematoda</taxon>
        <taxon>Chromadorea</taxon>
        <taxon>Rhabditida</taxon>
        <taxon>Rhabditina</taxon>
        <taxon>Rhabditomorpha</taxon>
        <taxon>Strongyloidea</taxon>
        <taxon>Metastrongylidae</taxon>
        <taxon>Dictyocaulus</taxon>
    </lineage>
</organism>
<feature type="compositionally biased region" description="Basic and acidic residues" evidence="2">
    <location>
        <begin position="158"/>
        <end position="167"/>
    </location>
</feature>
<reference evidence="3 4" key="1">
    <citation type="submission" date="2013-11" db="EMBL/GenBank/DDBJ databases">
        <title>Draft genome of the bovine lungworm Dictyocaulus viviparus.</title>
        <authorList>
            <person name="Mitreva M."/>
        </authorList>
    </citation>
    <scope>NUCLEOTIDE SEQUENCE [LARGE SCALE GENOMIC DNA]</scope>
    <source>
        <strain evidence="3 4">HannoverDv2000</strain>
    </source>
</reference>
<dbReference type="Proteomes" id="UP000053766">
    <property type="component" value="Unassembled WGS sequence"/>
</dbReference>
<evidence type="ECO:0000313" key="3">
    <source>
        <dbReference type="EMBL" id="KJH44468.1"/>
    </source>
</evidence>
<proteinExistence type="predicted"/>
<gene>
    <name evidence="3" type="ORF">DICVIV_09501</name>
</gene>
<keyword evidence="1" id="KW-0175">Coiled coil</keyword>
<feature type="compositionally biased region" description="Low complexity" evidence="2">
    <location>
        <begin position="168"/>
        <end position="186"/>
    </location>
</feature>